<organism evidence="2 3">
    <name type="scientific">Halobacillus karajensis</name>
    <dbReference type="NCBI Taxonomy" id="195088"/>
    <lineage>
        <taxon>Bacteria</taxon>
        <taxon>Bacillati</taxon>
        <taxon>Bacillota</taxon>
        <taxon>Bacilli</taxon>
        <taxon>Bacillales</taxon>
        <taxon>Bacillaceae</taxon>
        <taxon>Halobacillus</taxon>
    </lineage>
</organism>
<evidence type="ECO:0000256" key="1">
    <source>
        <dbReference type="SAM" id="Phobius"/>
    </source>
</evidence>
<reference evidence="2 3" key="2">
    <citation type="submission" date="2014-05" db="EMBL/GenBank/DDBJ databases">
        <title>Draft genome sequence of Halobacillus karajensis HK-03.</title>
        <authorList>
            <person name="Khelaifia S."/>
            <person name="Croce O."/>
            <person name="Lagier J.C."/>
            <person name="Raoult D."/>
        </authorList>
    </citation>
    <scope>NUCLEOTIDE SEQUENCE [LARGE SCALE GENOMIC DNA]</scope>
    <source>
        <strain evidence="2 3">HD-03</strain>
    </source>
</reference>
<evidence type="ECO:0000313" key="2">
    <source>
        <dbReference type="EMBL" id="CDQ23366.1"/>
    </source>
</evidence>
<protein>
    <submittedName>
        <fullName evidence="2">Uncharacterized protein</fullName>
    </submittedName>
</protein>
<dbReference type="Proteomes" id="UP000028868">
    <property type="component" value="Unassembled WGS sequence"/>
</dbReference>
<dbReference type="EMBL" id="CCDI010000001">
    <property type="protein sequence ID" value="CDQ23366.1"/>
    <property type="molecule type" value="Genomic_DNA"/>
</dbReference>
<evidence type="ECO:0000313" key="3">
    <source>
        <dbReference type="Proteomes" id="UP000028868"/>
    </source>
</evidence>
<reference evidence="3" key="1">
    <citation type="submission" date="2014-03" db="EMBL/GenBank/DDBJ databases">
        <authorList>
            <person name="Urmite Genomes U."/>
        </authorList>
    </citation>
    <scope>NUCLEOTIDE SEQUENCE [LARGE SCALE GENOMIC DNA]</scope>
    <source>
        <strain evidence="3">HD-03</strain>
    </source>
</reference>
<feature type="transmembrane region" description="Helical" evidence="1">
    <location>
        <begin position="6"/>
        <end position="26"/>
    </location>
</feature>
<dbReference type="AlphaFoldDB" id="A0A059NYQ2"/>
<keyword evidence="3" id="KW-1185">Reference proteome</keyword>
<gene>
    <name evidence="2" type="ORF">BN983_01592</name>
</gene>
<keyword evidence="1" id="KW-0812">Transmembrane</keyword>
<sequence>MLTVDSPFLFTLLIVFIVVFVINFISQTYLMRKENYKIRWKSMSIIIVQTLLITLILEWM</sequence>
<accession>A0A059NYQ2</accession>
<keyword evidence="1" id="KW-0472">Membrane</keyword>
<name>A0A059NYQ2_9BACI</name>
<feature type="transmembrane region" description="Helical" evidence="1">
    <location>
        <begin position="38"/>
        <end position="57"/>
    </location>
</feature>
<comment type="caution">
    <text evidence="2">The sequence shown here is derived from an EMBL/GenBank/DDBJ whole genome shotgun (WGS) entry which is preliminary data.</text>
</comment>
<proteinExistence type="predicted"/>
<keyword evidence="1" id="KW-1133">Transmembrane helix</keyword>